<dbReference type="EMBL" id="CAJNOC010000382">
    <property type="protein sequence ID" value="CAF0753328.1"/>
    <property type="molecule type" value="Genomic_DNA"/>
</dbReference>
<dbReference type="SUPFAM" id="SSF57302">
    <property type="entry name" value="Snake toxin-like"/>
    <property type="match status" value="1"/>
</dbReference>
<gene>
    <name evidence="3" type="ORF">OXX778_LOCUS4035</name>
</gene>
<evidence type="ECO:0000259" key="2">
    <source>
        <dbReference type="Pfam" id="PF00087"/>
    </source>
</evidence>
<sequence length="127" mass="13732">MEAYLKIILFFAICFAFGYVECATKCYSCGQCPDPFNNITTPYVNCSNGADTCLKSTIRYPGGSFVSKACVASSLCKESSINVAGLGYWLTCCTGDLCNSANRILNTNTFAHVGSIVFGCLIINLRR</sequence>
<name>A0A813PP28_9BILA</name>
<feature type="signal peptide" evidence="1">
    <location>
        <begin position="1"/>
        <end position="22"/>
    </location>
</feature>
<evidence type="ECO:0000256" key="1">
    <source>
        <dbReference type="SAM" id="SignalP"/>
    </source>
</evidence>
<dbReference type="InterPro" id="IPR035076">
    <property type="entry name" value="Toxin/TOLIP"/>
</dbReference>
<reference evidence="3" key="1">
    <citation type="submission" date="2021-02" db="EMBL/GenBank/DDBJ databases">
        <authorList>
            <person name="Nowell W R."/>
        </authorList>
    </citation>
    <scope>NUCLEOTIDE SEQUENCE</scope>
    <source>
        <strain evidence="3">Ploen Becks lab</strain>
    </source>
</reference>
<keyword evidence="4" id="KW-1185">Reference proteome</keyword>
<feature type="chain" id="PRO_5032318188" description="Snake toxin/toxin-like domain-containing protein" evidence="1">
    <location>
        <begin position="23"/>
        <end position="127"/>
    </location>
</feature>
<accession>A0A813PP28</accession>
<dbReference type="AlphaFoldDB" id="A0A813PP28"/>
<feature type="domain" description="Snake toxin/toxin-like" evidence="2">
    <location>
        <begin position="25"/>
        <end position="99"/>
    </location>
</feature>
<evidence type="ECO:0000313" key="4">
    <source>
        <dbReference type="Proteomes" id="UP000663879"/>
    </source>
</evidence>
<protein>
    <recommendedName>
        <fullName evidence="2">Snake toxin/toxin-like domain-containing protein</fullName>
    </recommendedName>
</protein>
<keyword evidence="1" id="KW-0732">Signal</keyword>
<organism evidence="3 4">
    <name type="scientific">Brachionus calyciflorus</name>
    <dbReference type="NCBI Taxonomy" id="104777"/>
    <lineage>
        <taxon>Eukaryota</taxon>
        <taxon>Metazoa</taxon>
        <taxon>Spiralia</taxon>
        <taxon>Gnathifera</taxon>
        <taxon>Rotifera</taxon>
        <taxon>Eurotatoria</taxon>
        <taxon>Monogononta</taxon>
        <taxon>Pseudotrocha</taxon>
        <taxon>Ploima</taxon>
        <taxon>Brachionidae</taxon>
        <taxon>Brachionus</taxon>
    </lineage>
</organism>
<dbReference type="Pfam" id="PF00087">
    <property type="entry name" value="Toxin_TOLIP"/>
    <property type="match status" value="1"/>
</dbReference>
<dbReference type="InterPro" id="IPR045860">
    <property type="entry name" value="Snake_toxin-like_sf"/>
</dbReference>
<dbReference type="OrthoDB" id="9624109at2759"/>
<comment type="caution">
    <text evidence="3">The sequence shown here is derived from an EMBL/GenBank/DDBJ whole genome shotgun (WGS) entry which is preliminary data.</text>
</comment>
<proteinExistence type="predicted"/>
<dbReference type="Proteomes" id="UP000663879">
    <property type="component" value="Unassembled WGS sequence"/>
</dbReference>
<dbReference type="Gene3D" id="2.10.60.10">
    <property type="entry name" value="CD59"/>
    <property type="match status" value="1"/>
</dbReference>
<evidence type="ECO:0000313" key="3">
    <source>
        <dbReference type="EMBL" id="CAF0753328.1"/>
    </source>
</evidence>